<dbReference type="Pfam" id="PF14561">
    <property type="entry name" value="TPR_20"/>
    <property type="match status" value="1"/>
</dbReference>
<evidence type="ECO:0000259" key="7">
    <source>
        <dbReference type="PROSITE" id="PS51352"/>
    </source>
</evidence>
<dbReference type="GO" id="GO:0045454">
    <property type="term" value="P:cell redox homeostasis"/>
    <property type="evidence" value="ECO:0007669"/>
    <property type="project" value="TreeGrafter"/>
</dbReference>
<dbReference type="InterPro" id="IPR011990">
    <property type="entry name" value="TPR-like_helical_dom_sf"/>
</dbReference>
<dbReference type="EMBL" id="QYBC01000001">
    <property type="protein sequence ID" value="RYB07654.1"/>
    <property type="molecule type" value="Genomic_DNA"/>
</dbReference>
<proteinExistence type="inferred from homology"/>
<evidence type="ECO:0000256" key="5">
    <source>
        <dbReference type="ARBA" id="ARBA00023284"/>
    </source>
</evidence>
<dbReference type="Pfam" id="PF00085">
    <property type="entry name" value="Thioredoxin"/>
    <property type="match status" value="1"/>
</dbReference>
<dbReference type="GO" id="GO:0005829">
    <property type="term" value="C:cytosol"/>
    <property type="evidence" value="ECO:0007669"/>
    <property type="project" value="TreeGrafter"/>
</dbReference>
<dbReference type="InterPro" id="IPR013766">
    <property type="entry name" value="Thioredoxin_domain"/>
</dbReference>
<dbReference type="OrthoDB" id="9790390at2"/>
<dbReference type="NCBIfam" id="TIGR01068">
    <property type="entry name" value="thioredoxin"/>
    <property type="match status" value="1"/>
</dbReference>
<dbReference type="PROSITE" id="PS51352">
    <property type="entry name" value="THIOREDOXIN_2"/>
    <property type="match status" value="1"/>
</dbReference>
<dbReference type="FunFam" id="3.40.30.10:FF:000001">
    <property type="entry name" value="Thioredoxin"/>
    <property type="match status" value="1"/>
</dbReference>
<evidence type="ECO:0000256" key="4">
    <source>
        <dbReference type="ARBA" id="ARBA00023157"/>
    </source>
</evidence>
<comment type="caution">
    <text evidence="8">The sequence shown here is derived from an EMBL/GenBank/DDBJ whole genome shotgun (WGS) entry which is preliminary data.</text>
</comment>
<keyword evidence="4" id="KW-1015">Disulfide bond</keyword>
<organism evidence="8 9">
    <name type="scientific">Lichenibacterium ramalinae</name>
    <dbReference type="NCBI Taxonomy" id="2316527"/>
    <lineage>
        <taxon>Bacteria</taxon>
        <taxon>Pseudomonadati</taxon>
        <taxon>Pseudomonadota</taxon>
        <taxon>Alphaproteobacteria</taxon>
        <taxon>Hyphomicrobiales</taxon>
        <taxon>Lichenihabitantaceae</taxon>
        <taxon>Lichenibacterium</taxon>
    </lineage>
</organism>
<keyword evidence="2" id="KW-0813">Transport</keyword>
<dbReference type="PANTHER" id="PTHR45663">
    <property type="entry name" value="GEO12009P1"/>
    <property type="match status" value="1"/>
</dbReference>
<dbReference type="GO" id="GO:0015035">
    <property type="term" value="F:protein-disulfide reductase activity"/>
    <property type="evidence" value="ECO:0007669"/>
    <property type="project" value="UniProtKB-UniRule"/>
</dbReference>
<evidence type="ECO:0000313" key="8">
    <source>
        <dbReference type="EMBL" id="RYB07654.1"/>
    </source>
</evidence>
<dbReference type="AlphaFoldDB" id="A0A4Q2RI60"/>
<evidence type="ECO:0000256" key="1">
    <source>
        <dbReference type="ARBA" id="ARBA00008987"/>
    </source>
</evidence>
<dbReference type="InterPro" id="IPR005746">
    <property type="entry name" value="Thioredoxin"/>
</dbReference>
<dbReference type="GO" id="GO:0006950">
    <property type="term" value="P:response to stress"/>
    <property type="evidence" value="ECO:0007669"/>
    <property type="project" value="UniProtKB-ARBA"/>
</dbReference>
<feature type="domain" description="Thioredoxin" evidence="7">
    <location>
        <begin position="6"/>
        <end position="126"/>
    </location>
</feature>
<evidence type="ECO:0000256" key="3">
    <source>
        <dbReference type="ARBA" id="ARBA00022982"/>
    </source>
</evidence>
<keyword evidence="9" id="KW-1185">Reference proteome</keyword>
<evidence type="ECO:0000313" key="9">
    <source>
        <dbReference type="Proteomes" id="UP000289411"/>
    </source>
</evidence>
<name>A0A4Q2RI60_9HYPH</name>
<dbReference type="RefSeq" id="WP_129217123.1">
    <property type="nucleotide sequence ID" value="NZ_QYBC01000001.1"/>
</dbReference>
<dbReference type="Gene3D" id="3.40.30.10">
    <property type="entry name" value="Glutaredoxin"/>
    <property type="match status" value="1"/>
</dbReference>
<keyword evidence="5" id="KW-0676">Redox-active center</keyword>
<sequence>MSFGNVTIGAGAPAGAASAAKDVTTASFRQDVIAESARQPVLVDFWAPWCGPCKQLGPVLEKAVAASNGKVKLVKMNIDDHPDIAGQLGIQSIPAVIAFQRGQPVDGFVGALPESQIRQFLERIAGPMGDPLKEMLDEAAAAAAAGDAETAAAIYSEILAEDEANGPALAGLARLHLEAGDLDQARAVLALATGSAAADPAVAAARAALENAEQSADLGDVTDLERRMTADLSDHQARFDYALALNARGRRDEAADALLDIIKADRSWNEDGARVQLLKFFEEWGFADPASAAGRRKLSGLLFR</sequence>
<dbReference type="Gene3D" id="1.25.40.10">
    <property type="entry name" value="Tetratricopeptide repeat domain"/>
    <property type="match status" value="1"/>
</dbReference>
<reference evidence="8 9" key="2">
    <citation type="submission" date="2019-02" db="EMBL/GenBank/DDBJ databases">
        <title>'Lichenibacterium ramalinii' gen. nov. sp. nov., 'Lichenibacterium minor' gen. nov. sp. nov.</title>
        <authorList>
            <person name="Pankratov T."/>
        </authorList>
    </citation>
    <scope>NUCLEOTIDE SEQUENCE [LARGE SCALE GENOMIC DNA]</scope>
    <source>
        <strain evidence="8 9">RmlP001</strain>
    </source>
</reference>
<dbReference type="PRINTS" id="PR00421">
    <property type="entry name" value="THIOREDOXIN"/>
</dbReference>
<reference evidence="8 9" key="1">
    <citation type="submission" date="2018-09" db="EMBL/GenBank/DDBJ databases">
        <authorList>
            <person name="Grouzdev D.S."/>
            <person name="Krutkina M.S."/>
        </authorList>
    </citation>
    <scope>NUCLEOTIDE SEQUENCE [LARGE SCALE GENOMIC DNA]</scope>
    <source>
        <strain evidence="8 9">RmlP001</strain>
    </source>
</reference>
<dbReference type="Pfam" id="PF14559">
    <property type="entry name" value="TPR_19"/>
    <property type="match status" value="1"/>
</dbReference>
<dbReference type="Proteomes" id="UP000289411">
    <property type="component" value="Unassembled WGS sequence"/>
</dbReference>
<dbReference type="SUPFAM" id="SSF48452">
    <property type="entry name" value="TPR-like"/>
    <property type="match status" value="1"/>
</dbReference>
<dbReference type="CDD" id="cd02947">
    <property type="entry name" value="TRX_family"/>
    <property type="match status" value="1"/>
</dbReference>
<protein>
    <recommendedName>
        <fullName evidence="6">Thioredoxin</fullName>
    </recommendedName>
</protein>
<dbReference type="SUPFAM" id="SSF52833">
    <property type="entry name" value="Thioredoxin-like"/>
    <property type="match status" value="1"/>
</dbReference>
<dbReference type="InterPro" id="IPR036249">
    <property type="entry name" value="Thioredoxin-like_sf"/>
</dbReference>
<accession>A0A4Q2RI60</accession>
<keyword evidence="3" id="KW-0249">Electron transport</keyword>
<comment type="similarity">
    <text evidence="1">Belongs to the thioredoxin family.</text>
</comment>
<dbReference type="InterPro" id="IPR017937">
    <property type="entry name" value="Thioredoxin_CS"/>
</dbReference>
<evidence type="ECO:0000256" key="6">
    <source>
        <dbReference type="NCBIfam" id="TIGR01068"/>
    </source>
</evidence>
<evidence type="ECO:0000256" key="2">
    <source>
        <dbReference type="ARBA" id="ARBA00022448"/>
    </source>
</evidence>
<gene>
    <name evidence="8" type="primary">trxA</name>
    <name evidence="8" type="ORF">D3272_00530</name>
</gene>
<dbReference type="PANTHER" id="PTHR45663:SF11">
    <property type="entry name" value="GEO12009P1"/>
    <property type="match status" value="1"/>
</dbReference>
<dbReference type="PROSITE" id="PS00194">
    <property type="entry name" value="THIOREDOXIN_1"/>
    <property type="match status" value="1"/>
</dbReference>